<dbReference type="Pfam" id="PF08276">
    <property type="entry name" value="PAN_2"/>
    <property type="match status" value="1"/>
</dbReference>
<name>A0A392NR91_9FABA</name>
<dbReference type="PANTHER" id="PTHR32444:SF63">
    <property type="entry name" value="G-TYPE LECTIN S-RECEPTOR-LIKE SERINE_THREONINE-PROTEIN KINASE RKS1"/>
    <property type="match status" value="1"/>
</dbReference>
<accession>A0A392NR91</accession>
<keyword evidence="4" id="KW-1185">Reference proteome</keyword>
<evidence type="ECO:0000313" key="3">
    <source>
        <dbReference type="EMBL" id="MCI01914.1"/>
    </source>
</evidence>
<dbReference type="Proteomes" id="UP000265520">
    <property type="component" value="Unassembled WGS sequence"/>
</dbReference>
<feature type="non-terminal residue" evidence="3">
    <location>
        <position position="181"/>
    </location>
</feature>
<feature type="domain" description="Apple" evidence="2">
    <location>
        <begin position="1"/>
        <end position="72"/>
    </location>
</feature>
<proteinExistence type="predicted"/>
<sequence length="181" mass="20429">MVRVMVPDTSKTRVNESMSLKECREECLMDCSCVAFTSENEALQSGCVTWHGDMNDTRTYTQVGQDLYVRVDKHELARYAKHPYGSLGKKGMAALLVVCTCLILLMTIFIYRFVKARKQLSRRDNNNSFRLSFDDSSNLQEFNRTNNSNLPFFDLSSIAAATDNFSIANKLGEGGFGSVYK</sequence>
<evidence type="ECO:0000256" key="1">
    <source>
        <dbReference type="SAM" id="Phobius"/>
    </source>
</evidence>
<gene>
    <name evidence="3" type="ORF">A2U01_0022943</name>
</gene>
<dbReference type="InterPro" id="IPR011009">
    <property type="entry name" value="Kinase-like_dom_sf"/>
</dbReference>
<keyword evidence="3" id="KW-0808">Transferase</keyword>
<dbReference type="SUPFAM" id="SSF56112">
    <property type="entry name" value="Protein kinase-like (PK-like)"/>
    <property type="match status" value="1"/>
</dbReference>
<evidence type="ECO:0000313" key="4">
    <source>
        <dbReference type="Proteomes" id="UP000265520"/>
    </source>
</evidence>
<keyword evidence="3" id="KW-0430">Lectin</keyword>
<dbReference type="GO" id="GO:0016301">
    <property type="term" value="F:kinase activity"/>
    <property type="evidence" value="ECO:0007669"/>
    <property type="project" value="UniProtKB-KW"/>
</dbReference>
<dbReference type="EMBL" id="LXQA010047540">
    <property type="protein sequence ID" value="MCI01914.1"/>
    <property type="molecule type" value="Genomic_DNA"/>
</dbReference>
<comment type="caution">
    <text evidence="3">The sequence shown here is derived from an EMBL/GenBank/DDBJ whole genome shotgun (WGS) entry which is preliminary data.</text>
</comment>
<protein>
    <submittedName>
        <fullName evidence="3">G-type lectin S-receptor-like serine/threonine-protein kinase</fullName>
    </submittedName>
</protein>
<dbReference type="Gene3D" id="3.30.200.20">
    <property type="entry name" value="Phosphorylase Kinase, domain 1"/>
    <property type="match status" value="1"/>
</dbReference>
<feature type="transmembrane region" description="Helical" evidence="1">
    <location>
        <begin position="92"/>
        <end position="114"/>
    </location>
</feature>
<dbReference type="PROSITE" id="PS50948">
    <property type="entry name" value="PAN"/>
    <property type="match status" value="1"/>
</dbReference>
<keyword evidence="3" id="KW-0418">Kinase</keyword>
<evidence type="ECO:0000259" key="2">
    <source>
        <dbReference type="PROSITE" id="PS50948"/>
    </source>
</evidence>
<dbReference type="GO" id="GO:0030246">
    <property type="term" value="F:carbohydrate binding"/>
    <property type="evidence" value="ECO:0007669"/>
    <property type="project" value="UniProtKB-KW"/>
</dbReference>
<dbReference type="SMART" id="SM00473">
    <property type="entry name" value="PAN_AP"/>
    <property type="match status" value="1"/>
</dbReference>
<organism evidence="3 4">
    <name type="scientific">Trifolium medium</name>
    <dbReference type="NCBI Taxonomy" id="97028"/>
    <lineage>
        <taxon>Eukaryota</taxon>
        <taxon>Viridiplantae</taxon>
        <taxon>Streptophyta</taxon>
        <taxon>Embryophyta</taxon>
        <taxon>Tracheophyta</taxon>
        <taxon>Spermatophyta</taxon>
        <taxon>Magnoliopsida</taxon>
        <taxon>eudicotyledons</taxon>
        <taxon>Gunneridae</taxon>
        <taxon>Pentapetalae</taxon>
        <taxon>rosids</taxon>
        <taxon>fabids</taxon>
        <taxon>Fabales</taxon>
        <taxon>Fabaceae</taxon>
        <taxon>Papilionoideae</taxon>
        <taxon>50 kb inversion clade</taxon>
        <taxon>NPAAA clade</taxon>
        <taxon>Hologalegina</taxon>
        <taxon>IRL clade</taxon>
        <taxon>Trifolieae</taxon>
        <taxon>Trifolium</taxon>
    </lineage>
</organism>
<keyword evidence="1" id="KW-0812">Transmembrane</keyword>
<keyword evidence="3" id="KW-0675">Receptor</keyword>
<keyword evidence="1" id="KW-0472">Membrane</keyword>
<reference evidence="3 4" key="1">
    <citation type="journal article" date="2018" name="Front. Plant Sci.">
        <title>Red Clover (Trifolium pratense) and Zigzag Clover (T. medium) - A Picture of Genomic Similarities and Differences.</title>
        <authorList>
            <person name="Dluhosova J."/>
            <person name="Istvanek J."/>
            <person name="Nedelnik J."/>
            <person name="Repkova J."/>
        </authorList>
    </citation>
    <scope>NUCLEOTIDE SEQUENCE [LARGE SCALE GENOMIC DNA]</scope>
    <source>
        <strain evidence="4">cv. 10/8</strain>
        <tissue evidence="3">Leaf</tissue>
    </source>
</reference>
<dbReference type="AlphaFoldDB" id="A0A392NR91"/>
<dbReference type="CDD" id="cd01098">
    <property type="entry name" value="PAN_AP_plant"/>
    <property type="match status" value="1"/>
</dbReference>
<dbReference type="PANTHER" id="PTHR32444">
    <property type="entry name" value="BULB-TYPE LECTIN DOMAIN-CONTAINING PROTEIN"/>
    <property type="match status" value="1"/>
</dbReference>
<dbReference type="InterPro" id="IPR003609">
    <property type="entry name" value="Pan_app"/>
</dbReference>
<keyword evidence="1" id="KW-1133">Transmembrane helix</keyword>